<gene>
    <name evidence="1" type="ORF">SAMN05216388_102424</name>
</gene>
<keyword evidence="2" id="KW-1185">Reference proteome</keyword>
<dbReference type="OrthoDB" id="385146at2157"/>
<evidence type="ECO:0000313" key="2">
    <source>
        <dbReference type="Proteomes" id="UP000198775"/>
    </source>
</evidence>
<organism evidence="1 2">
    <name type="scientific">Halorientalis persicus</name>
    <dbReference type="NCBI Taxonomy" id="1367881"/>
    <lineage>
        <taxon>Archaea</taxon>
        <taxon>Methanobacteriati</taxon>
        <taxon>Methanobacteriota</taxon>
        <taxon>Stenosarchaea group</taxon>
        <taxon>Halobacteria</taxon>
        <taxon>Halobacteriales</taxon>
        <taxon>Haloarculaceae</taxon>
        <taxon>Halorientalis</taxon>
    </lineage>
</organism>
<accession>A0A1H8TUW5</accession>
<evidence type="ECO:0000313" key="1">
    <source>
        <dbReference type="EMBL" id="SEO94810.1"/>
    </source>
</evidence>
<sequence length="128" mass="14683">MGLGDLVDFDPWDEPDEEDYRAVDENLLTTLLVSQVDGLRPVEASVEFTDIRQTTRWYLAFEIDGWESRRRKFAQKKVAEQSAKKLSAVQGKVRDVYSAKAGRKSAQELFEEDLEAIEQAYQSHLNAQ</sequence>
<dbReference type="RefSeq" id="WP_092663129.1">
    <property type="nucleotide sequence ID" value="NZ_FOCX01000024.1"/>
</dbReference>
<reference evidence="2" key="1">
    <citation type="submission" date="2016-10" db="EMBL/GenBank/DDBJ databases">
        <authorList>
            <person name="Varghese N."/>
            <person name="Submissions S."/>
        </authorList>
    </citation>
    <scope>NUCLEOTIDE SEQUENCE [LARGE SCALE GENOMIC DNA]</scope>
    <source>
        <strain evidence="2">IBRC-M 10043</strain>
    </source>
</reference>
<protein>
    <submittedName>
        <fullName evidence="1">Uncharacterized protein</fullName>
    </submittedName>
</protein>
<dbReference type="AlphaFoldDB" id="A0A1H8TUW5"/>
<proteinExistence type="predicted"/>
<name>A0A1H8TUW5_9EURY</name>
<dbReference type="Proteomes" id="UP000198775">
    <property type="component" value="Unassembled WGS sequence"/>
</dbReference>
<dbReference type="EMBL" id="FOCX01000024">
    <property type="protein sequence ID" value="SEO94810.1"/>
    <property type="molecule type" value="Genomic_DNA"/>
</dbReference>